<dbReference type="PANTHER" id="PTHR33657:SF6">
    <property type="entry name" value="SECRETED PROTEIN"/>
    <property type="match status" value="1"/>
</dbReference>
<sequence>MDFDTDGCYNIPAIDAAGNINPGLDHEDTGLAEDCHDPSDLSNNNVYSRTRCNNGWCFYLYDYYFEKDVAIADFPLDPGHRNDWEHVIVLVQNGKAKYVGVSQHGEYQVKNASDVRWDGTHPKVVYNKDGLSTHDFRFANEGDDAVENDTGAWFFGDLVSWNGFPTTALRDELMAYDFGSASIAIKDASFASELDKARGDMIPEFDSSLDDGSPGNP</sequence>
<dbReference type="InterPro" id="IPR008701">
    <property type="entry name" value="NPP1"/>
</dbReference>
<dbReference type="Pfam" id="PF05630">
    <property type="entry name" value="NPP1"/>
    <property type="match status" value="1"/>
</dbReference>
<accession>A0AAI8YIR0</accession>
<comment type="caution">
    <text evidence="1">The sequence shown here is derived from an EMBL/GenBank/DDBJ whole genome shotgun (WGS) entry which is preliminary data.</text>
</comment>
<gene>
    <name evidence="1" type="ORF">KHLLAP_LOCUS6723</name>
</gene>
<evidence type="ECO:0000313" key="1">
    <source>
        <dbReference type="EMBL" id="CAJ2506255.1"/>
    </source>
</evidence>
<protein>
    <submittedName>
        <fullName evidence="1">Uu.00g003850.m01.CDS01</fullName>
    </submittedName>
</protein>
<dbReference type="PIRSF" id="PIRSF029958">
    <property type="entry name" value="Necrosis-inducing_protein"/>
    <property type="match status" value="1"/>
</dbReference>
<keyword evidence="2" id="KW-1185">Reference proteome</keyword>
<dbReference type="AlphaFoldDB" id="A0AAI8YIR0"/>
<dbReference type="PANTHER" id="PTHR33657">
    <property type="entry name" value="DOMAIN PROTEIN, PUTATIVE (AFU_ORTHOLOGUE AFUA_5G00600)-RELATED"/>
    <property type="match status" value="1"/>
</dbReference>
<reference evidence="1" key="1">
    <citation type="submission" date="2023-10" db="EMBL/GenBank/DDBJ databases">
        <authorList>
            <person name="Hackl T."/>
        </authorList>
    </citation>
    <scope>NUCLEOTIDE SEQUENCE</scope>
</reference>
<name>A0AAI8YIR0_9PEZI</name>
<dbReference type="Proteomes" id="UP001295740">
    <property type="component" value="Unassembled WGS sequence"/>
</dbReference>
<proteinExistence type="predicted"/>
<evidence type="ECO:0000313" key="2">
    <source>
        <dbReference type="Proteomes" id="UP001295740"/>
    </source>
</evidence>
<dbReference type="EMBL" id="CAUWAG010000008">
    <property type="protein sequence ID" value="CAJ2506255.1"/>
    <property type="molecule type" value="Genomic_DNA"/>
</dbReference>
<organism evidence="1 2">
    <name type="scientific">Anthostomella pinea</name>
    <dbReference type="NCBI Taxonomy" id="933095"/>
    <lineage>
        <taxon>Eukaryota</taxon>
        <taxon>Fungi</taxon>
        <taxon>Dikarya</taxon>
        <taxon>Ascomycota</taxon>
        <taxon>Pezizomycotina</taxon>
        <taxon>Sordariomycetes</taxon>
        <taxon>Xylariomycetidae</taxon>
        <taxon>Xylariales</taxon>
        <taxon>Xylariaceae</taxon>
        <taxon>Anthostomella</taxon>
    </lineage>
</organism>